<dbReference type="EnsemblBacteria" id="ABY35565">
    <property type="protein sequence ID" value="ABY35565"/>
    <property type="gene ID" value="Caur_2356"/>
</dbReference>
<dbReference type="InterPro" id="IPR002173">
    <property type="entry name" value="Carboh/pur_kinase_PfkB_CS"/>
</dbReference>
<dbReference type="AlphaFoldDB" id="A9WGN3"/>
<evidence type="ECO:0000313" key="5">
    <source>
        <dbReference type="Proteomes" id="UP000002008"/>
    </source>
</evidence>
<protein>
    <submittedName>
        <fullName evidence="4">PfkB domain protein</fullName>
    </submittedName>
</protein>
<dbReference type="STRING" id="324602.Caur_2356"/>
<dbReference type="InterPro" id="IPR029056">
    <property type="entry name" value="Ribokinase-like"/>
</dbReference>
<dbReference type="InterPro" id="IPR011611">
    <property type="entry name" value="PfkB_dom"/>
</dbReference>
<dbReference type="KEGG" id="cau:Caur_2356"/>
<dbReference type="SUPFAM" id="SSF53613">
    <property type="entry name" value="Ribokinase-like"/>
    <property type="match status" value="1"/>
</dbReference>
<dbReference type="GO" id="GO:0033785">
    <property type="term" value="F:heptose 7-phosphate kinase activity"/>
    <property type="evidence" value="ECO:0000318"/>
    <property type="project" value="GO_Central"/>
</dbReference>
<dbReference type="InterPro" id="IPR011913">
    <property type="entry name" value="RfaE_dom_I"/>
</dbReference>
<dbReference type="HOGENOM" id="CLU_021150_0_1_0"/>
<dbReference type="Gene3D" id="3.40.1190.20">
    <property type="match status" value="1"/>
</dbReference>
<dbReference type="PROSITE" id="PS00583">
    <property type="entry name" value="PFKB_KINASES_1"/>
    <property type="match status" value="1"/>
</dbReference>
<feature type="domain" description="Carbohydrate kinase PfkB" evidence="3">
    <location>
        <begin position="19"/>
        <end position="318"/>
    </location>
</feature>
<dbReference type="PANTHER" id="PTHR46969">
    <property type="entry name" value="BIFUNCTIONAL PROTEIN HLDE"/>
    <property type="match status" value="1"/>
</dbReference>
<dbReference type="PATRIC" id="fig|324602.8.peg.2670"/>
<evidence type="ECO:0000259" key="3">
    <source>
        <dbReference type="Pfam" id="PF00294"/>
    </source>
</evidence>
<dbReference type="GO" id="GO:0033786">
    <property type="term" value="F:heptose-1-phosphate adenylyltransferase activity"/>
    <property type="evidence" value="ECO:0000318"/>
    <property type="project" value="GO_Central"/>
</dbReference>
<gene>
    <name evidence="4" type="ordered locus">Caur_2356</name>
</gene>
<dbReference type="FunFam" id="3.40.1190.20:FF:000002">
    <property type="entry name" value="Bifunctional protein HldE"/>
    <property type="match status" value="1"/>
</dbReference>
<dbReference type="InParanoid" id="A9WGN3"/>
<dbReference type="Proteomes" id="UP000002008">
    <property type="component" value="Chromosome"/>
</dbReference>
<organism evidence="4 5">
    <name type="scientific">Chloroflexus aurantiacus (strain ATCC 29366 / DSM 635 / J-10-fl)</name>
    <dbReference type="NCBI Taxonomy" id="324602"/>
    <lineage>
        <taxon>Bacteria</taxon>
        <taxon>Bacillati</taxon>
        <taxon>Chloroflexota</taxon>
        <taxon>Chloroflexia</taxon>
        <taxon>Chloroflexales</taxon>
        <taxon>Chloroflexineae</taxon>
        <taxon>Chloroflexaceae</taxon>
        <taxon>Chloroflexus</taxon>
    </lineage>
</organism>
<keyword evidence="1" id="KW-0808">Transferase</keyword>
<dbReference type="eggNOG" id="COG2870">
    <property type="taxonomic scope" value="Bacteria"/>
</dbReference>
<dbReference type="CDD" id="cd01172">
    <property type="entry name" value="RfaE_like"/>
    <property type="match status" value="1"/>
</dbReference>
<dbReference type="GO" id="GO:0005829">
    <property type="term" value="C:cytosol"/>
    <property type="evidence" value="ECO:0000318"/>
    <property type="project" value="GO_Central"/>
</dbReference>
<dbReference type="Pfam" id="PF00294">
    <property type="entry name" value="PfkB"/>
    <property type="match status" value="1"/>
</dbReference>
<evidence type="ECO:0000256" key="2">
    <source>
        <dbReference type="ARBA" id="ARBA00022777"/>
    </source>
</evidence>
<dbReference type="PANTHER" id="PTHR46969:SF1">
    <property type="entry name" value="BIFUNCTIONAL PROTEIN HLDE"/>
    <property type="match status" value="1"/>
</dbReference>
<proteinExistence type="predicted"/>
<evidence type="ECO:0000256" key="1">
    <source>
        <dbReference type="ARBA" id="ARBA00022679"/>
    </source>
</evidence>
<dbReference type="RefSeq" id="WP_012258219.1">
    <property type="nucleotide sequence ID" value="NC_010175.1"/>
</dbReference>
<reference evidence="5" key="1">
    <citation type="journal article" date="2011" name="BMC Genomics">
        <title>Complete genome sequence of the filamentous anoxygenic phototrophic bacterium Chloroflexus aurantiacus.</title>
        <authorList>
            <person name="Tang K.H."/>
            <person name="Barry K."/>
            <person name="Chertkov O."/>
            <person name="Dalin E."/>
            <person name="Han C.S."/>
            <person name="Hauser L.J."/>
            <person name="Honchak B.M."/>
            <person name="Karbach L.E."/>
            <person name="Land M.L."/>
            <person name="Lapidus A."/>
            <person name="Larimer F.W."/>
            <person name="Mikhailova N."/>
            <person name="Pitluck S."/>
            <person name="Pierson B.K."/>
            <person name="Blankenship R.E."/>
        </authorList>
    </citation>
    <scope>NUCLEOTIDE SEQUENCE [LARGE SCALE GENOMIC DNA]</scope>
    <source>
        <strain evidence="5">ATCC 29366 / DSM 635 / J-10-fl</strain>
    </source>
</reference>
<sequence>MTCQATHLPDPALLAGHRIIVIGDITLDEYLYGRATRLSREAPIPVLEFLRRETILGGAANPARNIVALGSQASLITIVGNDEEGKHLRDLLQAAHIDDSGVITVTDRVTTRKTRILADAAPRLPQQVARLDYLDRQPLSAEIEEQVIAALAGQLPGADAVICSDYQLGLLTPRVVDAVRTLCRQHDVIFAVDAQGHSHYYRHADLFRCNDAEAAAALGMPFIDEAVIAEGVTRLYHDLAAHLVIVTRGPAGLVLIGDHEPYQHIPAYHISEVFDTTGAGDTFIAVATLALAAGCRGSIAAMLANIAAALVVRRFGNAVVTPAELRAAIAATR</sequence>
<name>A9WGN3_CHLAA</name>
<keyword evidence="5" id="KW-1185">Reference proteome</keyword>
<dbReference type="EMBL" id="CP000909">
    <property type="protein sequence ID" value="ABY35565.1"/>
    <property type="molecule type" value="Genomic_DNA"/>
</dbReference>
<keyword evidence="2" id="KW-0418">Kinase</keyword>
<evidence type="ECO:0000313" key="4">
    <source>
        <dbReference type="EMBL" id="ABY35565.1"/>
    </source>
</evidence>
<dbReference type="GO" id="GO:0016773">
    <property type="term" value="F:phosphotransferase activity, alcohol group as acceptor"/>
    <property type="evidence" value="ECO:0007669"/>
    <property type="project" value="InterPro"/>
</dbReference>
<accession>A9WGN3</accession>